<dbReference type="InterPro" id="IPR019888">
    <property type="entry name" value="Tscrpt_reg_AsnC-like"/>
</dbReference>
<keyword evidence="1" id="KW-0805">Transcription regulation</keyword>
<dbReference type="SMART" id="SM00344">
    <property type="entry name" value="HTH_ASNC"/>
    <property type="match status" value="1"/>
</dbReference>
<dbReference type="InterPro" id="IPR036388">
    <property type="entry name" value="WH-like_DNA-bd_sf"/>
</dbReference>
<proteinExistence type="predicted"/>
<evidence type="ECO:0000256" key="3">
    <source>
        <dbReference type="ARBA" id="ARBA00023163"/>
    </source>
</evidence>
<dbReference type="Pfam" id="PF01037">
    <property type="entry name" value="AsnC_trans_reg"/>
    <property type="match status" value="1"/>
</dbReference>
<dbReference type="PRINTS" id="PR00033">
    <property type="entry name" value="HTHASNC"/>
</dbReference>
<dbReference type="PANTHER" id="PTHR30154">
    <property type="entry name" value="LEUCINE-RESPONSIVE REGULATORY PROTEIN"/>
    <property type="match status" value="1"/>
</dbReference>
<organism evidence="5 6">
    <name type="scientific">Aerophototrophica crusticola</name>
    <dbReference type="NCBI Taxonomy" id="1709002"/>
    <lineage>
        <taxon>Bacteria</taxon>
        <taxon>Pseudomonadati</taxon>
        <taxon>Pseudomonadota</taxon>
        <taxon>Alphaproteobacteria</taxon>
        <taxon>Rhodospirillales</taxon>
        <taxon>Rhodospirillaceae</taxon>
        <taxon>Aerophototrophica</taxon>
    </lineage>
</organism>
<evidence type="ECO:0000259" key="4">
    <source>
        <dbReference type="PROSITE" id="PS50956"/>
    </source>
</evidence>
<dbReference type="InterPro" id="IPR000485">
    <property type="entry name" value="AsnC-type_HTH_dom"/>
</dbReference>
<dbReference type="InterPro" id="IPR019885">
    <property type="entry name" value="Tscrpt_reg_HTH_AsnC-type_CS"/>
</dbReference>
<keyword evidence="3" id="KW-0804">Transcription</keyword>
<keyword evidence="6" id="KW-1185">Reference proteome</keyword>
<dbReference type="CDD" id="cd00090">
    <property type="entry name" value="HTH_ARSR"/>
    <property type="match status" value="1"/>
</dbReference>
<dbReference type="SUPFAM" id="SSF46785">
    <property type="entry name" value="Winged helix' DNA-binding domain"/>
    <property type="match status" value="1"/>
</dbReference>
<dbReference type="EMBL" id="CP051775">
    <property type="protein sequence ID" value="QJE73957.1"/>
    <property type="molecule type" value="Genomic_DNA"/>
</dbReference>
<dbReference type="Proteomes" id="UP000501891">
    <property type="component" value="Chromosome"/>
</dbReference>
<keyword evidence="2" id="KW-0238">DNA-binding</keyword>
<feature type="domain" description="HTH asnC-type" evidence="4">
    <location>
        <begin position="12"/>
        <end position="73"/>
    </location>
</feature>
<dbReference type="InterPro" id="IPR019887">
    <property type="entry name" value="Tscrpt_reg_AsnC/Lrp_C"/>
</dbReference>
<dbReference type="InterPro" id="IPR011991">
    <property type="entry name" value="ArsR-like_HTH"/>
</dbReference>
<dbReference type="PANTHER" id="PTHR30154:SF53">
    <property type="entry name" value="HTH-TYPE TRANSCRIPTIONAL REGULATOR LRPC"/>
    <property type="match status" value="1"/>
</dbReference>
<dbReference type="PROSITE" id="PS00519">
    <property type="entry name" value="HTH_ASNC_1"/>
    <property type="match status" value="1"/>
</dbReference>
<accession>A0A858R9C0</accession>
<reference evidence="5" key="1">
    <citation type="submission" date="2020-04" db="EMBL/GenBank/DDBJ databases">
        <title>A desert anoxygenic phototrophic bacterium fixes CO2 using RubisCO under aerobic conditions.</title>
        <authorList>
            <person name="Tang K."/>
        </authorList>
    </citation>
    <scope>NUCLEOTIDE SEQUENCE [LARGE SCALE GENOMIC DNA]</scope>
    <source>
        <strain evidence="5">MIMtkB3</strain>
    </source>
</reference>
<name>A0A858R9C0_9PROT</name>
<dbReference type="KEGG" id="acru:HHL28_13405"/>
<dbReference type="Gene3D" id="3.30.70.920">
    <property type="match status" value="1"/>
</dbReference>
<evidence type="ECO:0000256" key="1">
    <source>
        <dbReference type="ARBA" id="ARBA00023015"/>
    </source>
</evidence>
<evidence type="ECO:0000313" key="5">
    <source>
        <dbReference type="EMBL" id="QJE73957.1"/>
    </source>
</evidence>
<dbReference type="SUPFAM" id="SSF54909">
    <property type="entry name" value="Dimeric alpha+beta barrel"/>
    <property type="match status" value="1"/>
</dbReference>
<gene>
    <name evidence="5" type="ORF">HHL28_13405</name>
</gene>
<sequence>MTARPTPPTDLLDEIGRRLLAELQRDARRPFTDLARLVGLTPPAVAERVRRMEVAGLIQGYHAQVNRAALGWGLTAFVGIRAFPGQDAAIESFAAEVPEVLECHEVTGEDSYLLKLAAGDVRHLDRIITALAPLGSTRSVLVLSTKVAGKVVEGNPVLS</sequence>
<dbReference type="AlphaFoldDB" id="A0A858R9C0"/>
<dbReference type="Pfam" id="PF13404">
    <property type="entry name" value="HTH_AsnC-type"/>
    <property type="match status" value="1"/>
</dbReference>
<dbReference type="GO" id="GO:0005829">
    <property type="term" value="C:cytosol"/>
    <property type="evidence" value="ECO:0007669"/>
    <property type="project" value="TreeGrafter"/>
</dbReference>
<dbReference type="InterPro" id="IPR011008">
    <property type="entry name" value="Dimeric_a/b-barrel"/>
</dbReference>
<dbReference type="Gene3D" id="1.10.10.10">
    <property type="entry name" value="Winged helix-like DNA-binding domain superfamily/Winged helix DNA-binding domain"/>
    <property type="match status" value="1"/>
</dbReference>
<dbReference type="GO" id="GO:0043200">
    <property type="term" value="P:response to amino acid"/>
    <property type="evidence" value="ECO:0007669"/>
    <property type="project" value="TreeGrafter"/>
</dbReference>
<dbReference type="GO" id="GO:0043565">
    <property type="term" value="F:sequence-specific DNA binding"/>
    <property type="evidence" value="ECO:0007669"/>
    <property type="project" value="InterPro"/>
</dbReference>
<protein>
    <submittedName>
        <fullName evidence="5">Lrp/AsnC family transcriptional regulator</fullName>
    </submittedName>
</protein>
<dbReference type="PROSITE" id="PS50956">
    <property type="entry name" value="HTH_ASNC_2"/>
    <property type="match status" value="1"/>
</dbReference>
<dbReference type="GO" id="GO:0006355">
    <property type="term" value="P:regulation of DNA-templated transcription"/>
    <property type="evidence" value="ECO:0007669"/>
    <property type="project" value="UniProtKB-ARBA"/>
</dbReference>
<evidence type="ECO:0000313" key="6">
    <source>
        <dbReference type="Proteomes" id="UP000501891"/>
    </source>
</evidence>
<evidence type="ECO:0000256" key="2">
    <source>
        <dbReference type="ARBA" id="ARBA00023125"/>
    </source>
</evidence>
<dbReference type="InterPro" id="IPR036390">
    <property type="entry name" value="WH_DNA-bd_sf"/>
</dbReference>